<organism evidence="1 2">
    <name type="scientific">Anaerococcus martiniensis</name>
    <dbReference type="NCBI Taxonomy" id="3115615"/>
    <lineage>
        <taxon>Bacteria</taxon>
        <taxon>Bacillati</taxon>
        <taxon>Bacillota</taxon>
        <taxon>Tissierellia</taxon>
        <taxon>Tissierellales</taxon>
        <taxon>Peptoniphilaceae</taxon>
        <taxon>Anaerococcus</taxon>
    </lineage>
</organism>
<gene>
    <name evidence="1" type="primary">cutA</name>
    <name evidence="1" type="ORF">ACCQ41_04190</name>
</gene>
<keyword evidence="2" id="KW-1185">Reference proteome</keyword>
<dbReference type="PANTHER" id="PTHR41774">
    <property type="match status" value="1"/>
</dbReference>
<reference evidence="1 2" key="1">
    <citation type="journal article" date="2025" name="Anaerobe">
        <title>Description of Anaerococcus kampingiae sp. nov., Anaerococcus groningensis sp. nov., Anaerococcus martiniensis sp. nov., and Anaerococcus cruorum sp. nov., isolated from human clinical specimens.</title>
        <authorList>
            <person name="Boiten K.E."/>
            <person name="Meijer J."/>
            <person name="van Wezel E.M."/>
            <person name="Veloo A.C.M."/>
        </authorList>
    </citation>
    <scope>NUCLEOTIDE SEQUENCE [LARGE SCALE GENOMIC DNA]</scope>
    <source>
        <strain evidence="1 2">ENR0831</strain>
    </source>
</reference>
<dbReference type="InterPro" id="IPR004323">
    <property type="entry name" value="Ion_tolerance_CutA"/>
</dbReference>
<evidence type="ECO:0000313" key="2">
    <source>
        <dbReference type="Proteomes" id="UP001637996"/>
    </source>
</evidence>
<dbReference type="InterPro" id="IPR015867">
    <property type="entry name" value="N-reg_PII/ATP_PRibTrfase_C"/>
</dbReference>
<dbReference type="RefSeq" id="WP_262122905.1">
    <property type="nucleotide sequence ID" value="NZ_JBGMEI010000005.1"/>
</dbReference>
<dbReference type="Proteomes" id="UP001637996">
    <property type="component" value="Unassembled WGS sequence"/>
</dbReference>
<accession>A0ABW9M899</accession>
<dbReference type="PANTHER" id="PTHR41774:SF1">
    <property type="entry name" value="NGG1P INTERACTING FACTOR NIF3"/>
    <property type="match status" value="1"/>
</dbReference>
<dbReference type="SUPFAM" id="SSF102705">
    <property type="entry name" value="NIF3 (NGG1p interacting factor 3)-like"/>
    <property type="match status" value="1"/>
</dbReference>
<dbReference type="InterPro" id="IPR036069">
    <property type="entry name" value="DUF34/NIF3_sf"/>
</dbReference>
<protein>
    <submittedName>
        <fullName evidence="1">Divalent cation tolerance protein CutA</fullName>
    </submittedName>
</protein>
<sequence>MKYIKVEVFVPADDKWQVIEGLNEKEILKDDGYDSVFAESVVTGHFIPLEGSNPDIGEVGKPCEVNEVKLEFRIKAEEKDEVFEIIKSNHPYEVPVINFIELL</sequence>
<dbReference type="EMBL" id="JBGMEI010000005">
    <property type="protein sequence ID" value="MFO3665439.1"/>
    <property type="molecule type" value="Genomic_DNA"/>
</dbReference>
<proteinExistence type="predicted"/>
<name>A0ABW9M899_9FIRM</name>
<dbReference type="Gene3D" id="3.30.70.120">
    <property type="match status" value="1"/>
</dbReference>
<comment type="caution">
    <text evidence="1">The sequence shown here is derived from an EMBL/GenBank/DDBJ whole genome shotgun (WGS) entry which is preliminary data.</text>
</comment>
<dbReference type="Pfam" id="PF03091">
    <property type="entry name" value="CutA1"/>
    <property type="match status" value="1"/>
</dbReference>
<evidence type="ECO:0000313" key="1">
    <source>
        <dbReference type="EMBL" id="MFO3665439.1"/>
    </source>
</evidence>